<proteinExistence type="predicted"/>
<name>A0A379V241_SALET</name>
<dbReference type="EMBL" id="UGXK01000001">
    <property type="protein sequence ID" value="SUG74634.1"/>
    <property type="molecule type" value="Genomic_DNA"/>
</dbReference>
<reference evidence="1 2" key="1">
    <citation type="submission" date="2018-06" db="EMBL/GenBank/DDBJ databases">
        <authorList>
            <consortium name="Pathogen Informatics"/>
            <person name="Doyle S."/>
        </authorList>
    </citation>
    <scope>NUCLEOTIDE SEQUENCE [LARGE SCALE GENOMIC DNA]</scope>
    <source>
        <strain evidence="1 2">NCTC5798</strain>
    </source>
</reference>
<protein>
    <submittedName>
        <fullName evidence="1">Putative DNA transfer protein</fullName>
    </submittedName>
</protein>
<evidence type="ECO:0000313" key="2">
    <source>
        <dbReference type="Proteomes" id="UP000255534"/>
    </source>
</evidence>
<dbReference type="Pfam" id="PF25688">
    <property type="entry name" value="P22_gp7"/>
    <property type="match status" value="1"/>
</dbReference>
<dbReference type="Proteomes" id="UP000255534">
    <property type="component" value="Unassembled WGS sequence"/>
</dbReference>
<evidence type="ECO:0000313" key="1">
    <source>
        <dbReference type="EMBL" id="SUG74634.1"/>
    </source>
</evidence>
<organism evidence="1 2">
    <name type="scientific">Salmonella enterica I</name>
    <dbReference type="NCBI Taxonomy" id="59201"/>
    <lineage>
        <taxon>Bacteria</taxon>
        <taxon>Pseudomonadati</taxon>
        <taxon>Pseudomonadota</taxon>
        <taxon>Gammaproteobacteria</taxon>
        <taxon>Enterobacterales</taxon>
        <taxon>Enterobacteriaceae</taxon>
        <taxon>Salmonella</taxon>
    </lineage>
</organism>
<gene>
    <name evidence="1" type="ORF">NCTC5798_05953</name>
</gene>
<sequence length="229" mass="23518">MLYAFTMGRKLRGEEPYYPEKGGKGGADKSAKYAAEAQKYAADLQNQQFNTIMNNLAPFTPLAQQYIGQLQGLSSLEGQNSALNSYYNSDQYKGMADQARYQSLNAAEATGGLGSTATSNQLASIAPTLGQNWLSGQMNNYNNLANIGLGALQGQANAGQNYANNMGQISQNSAALAAANANRPSALQQGISGALGGGALGYGIAGALGTSTPWGAGIGAGIGLLGSLF</sequence>
<accession>A0A379V241</accession>
<dbReference type="InterPro" id="IPR057916">
    <property type="entry name" value="P22_gp7"/>
</dbReference>
<dbReference type="AlphaFoldDB" id="A0A379V241"/>